<evidence type="ECO:0000313" key="2">
    <source>
        <dbReference type="EMBL" id="JAH71699.1"/>
    </source>
</evidence>
<dbReference type="AlphaFoldDB" id="A0A0E9V0N6"/>
<accession>A0A0E9V0N6</accession>
<organism evidence="2">
    <name type="scientific">Anguilla anguilla</name>
    <name type="common">European freshwater eel</name>
    <name type="synonym">Muraena anguilla</name>
    <dbReference type="NCBI Taxonomy" id="7936"/>
    <lineage>
        <taxon>Eukaryota</taxon>
        <taxon>Metazoa</taxon>
        <taxon>Chordata</taxon>
        <taxon>Craniata</taxon>
        <taxon>Vertebrata</taxon>
        <taxon>Euteleostomi</taxon>
        <taxon>Actinopterygii</taxon>
        <taxon>Neopterygii</taxon>
        <taxon>Teleostei</taxon>
        <taxon>Anguilliformes</taxon>
        <taxon>Anguillidae</taxon>
        <taxon>Anguilla</taxon>
    </lineage>
</organism>
<sequence>MLTSRHHRLQRQPADTSPAPTHPSTQPSGNRCRARRCLAPVRGLSLLNDRPSVERTQRTQNTRNYKM</sequence>
<protein>
    <submittedName>
        <fullName evidence="2">Uncharacterized protein</fullName>
    </submittedName>
</protein>
<feature type="region of interest" description="Disordered" evidence="1">
    <location>
        <begin position="1"/>
        <end position="67"/>
    </location>
</feature>
<dbReference type="EMBL" id="GBXM01036878">
    <property type="protein sequence ID" value="JAH71699.1"/>
    <property type="molecule type" value="Transcribed_RNA"/>
</dbReference>
<feature type="compositionally biased region" description="Basic residues" evidence="1">
    <location>
        <begin position="1"/>
        <end position="10"/>
    </location>
</feature>
<reference evidence="2" key="1">
    <citation type="submission" date="2014-11" db="EMBL/GenBank/DDBJ databases">
        <authorList>
            <person name="Amaro Gonzalez C."/>
        </authorList>
    </citation>
    <scope>NUCLEOTIDE SEQUENCE</scope>
</reference>
<reference evidence="2" key="2">
    <citation type="journal article" date="2015" name="Fish Shellfish Immunol.">
        <title>Early steps in the European eel (Anguilla anguilla)-Vibrio vulnificus interaction in the gills: Role of the RtxA13 toxin.</title>
        <authorList>
            <person name="Callol A."/>
            <person name="Pajuelo D."/>
            <person name="Ebbesson L."/>
            <person name="Teles M."/>
            <person name="MacKenzie S."/>
            <person name="Amaro C."/>
        </authorList>
    </citation>
    <scope>NUCLEOTIDE SEQUENCE</scope>
</reference>
<evidence type="ECO:0000256" key="1">
    <source>
        <dbReference type="SAM" id="MobiDB-lite"/>
    </source>
</evidence>
<proteinExistence type="predicted"/>
<name>A0A0E9V0N6_ANGAN</name>
<feature type="compositionally biased region" description="Polar residues" evidence="1">
    <location>
        <begin position="58"/>
        <end position="67"/>
    </location>
</feature>
<feature type="compositionally biased region" description="Polar residues" evidence="1">
    <location>
        <begin position="13"/>
        <end position="29"/>
    </location>
</feature>